<gene>
    <name evidence="2" type="ORF">J0695_14510</name>
</gene>
<dbReference type="Pfam" id="PF10056">
    <property type="entry name" value="DUF2293"/>
    <property type="match status" value="1"/>
</dbReference>
<feature type="domain" description="DUF2293" evidence="1">
    <location>
        <begin position="138"/>
        <end position="222"/>
    </location>
</feature>
<dbReference type="PANTHER" id="PTHR38113">
    <property type="match status" value="1"/>
</dbReference>
<dbReference type="EMBL" id="JAFLRJ010000129">
    <property type="protein sequence ID" value="MBO0513008.1"/>
    <property type="molecule type" value="Genomic_DNA"/>
</dbReference>
<accession>A0A939F7H0</accession>
<organism evidence="2 3">
    <name type="scientific">Streptomyces beijiangensis</name>
    <dbReference type="NCBI Taxonomy" id="163361"/>
    <lineage>
        <taxon>Bacteria</taxon>
        <taxon>Bacillati</taxon>
        <taxon>Actinomycetota</taxon>
        <taxon>Actinomycetes</taxon>
        <taxon>Kitasatosporales</taxon>
        <taxon>Streptomycetaceae</taxon>
        <taxon>Streptomyces</taxon>
    </lineage>
</organism>
<sequence length="235" mass="25952">MPHPPPDAPALTVVEPRRPRHCAECHQGPYARLFVESDTARCLDCADLGHLVYLPRGNTTLTRRAREHSTLSAVVVRFNRNRRRYERQGILVEEEALARAEEACLADAESRARRRTRDAQRRSKEDAAFTRALTAETSRLYPSCPPERAVEIASHASLRGSGRVGRSAAGRALHEETTTAAVRASIRHVDTPYDELLMAGTPRNAARAIVSPAIETVLTAWRAPTTPTPNSAPRP</sequence>
<keyword evidence="3" id="KW-1185">Reference proteome</keyword>
<evidence type="ECO:0000259" key="1">
    <source>
        <dbReference type="Pfam" id="PF10056"/>
    </source>
</evidence>
<evidence type="ECO:0000313" key="2">
    <source>
        <dbReference type="EMBL" id="MBO0513008.1"/>
    </source>
</evidence>
<evidence type="ECO:0000313" key="3">
    <source>
        <dbReference type="Proteomes" id="UP000664167"/>
    </source>
</evidence>
<dbReference type="AlphaFoldDB" id="A0A939F7H0"/>
<comment type="caution">
    <text evidence="2">The sequence shown here is derived from an EMBL/GenBank/DDBJ whole genome shotgun (WGS) entry which is preliminary data.</text>
</comment>
<dbReference type="InterPro" id="IPR018744">
    <property type="entry name" value="DUF2293"/>
</dbReference>
<dbReference type="Proteomes" id="UP000664167">
    <property type="component" value="Unassembled WGS sequence"/>
</dbReference>
<protein>
    <submittedName>
        <fullName evidence="2">DUF2293 domain-containing protein</fullName>
    </submittedName>
</protein>
<dbReference type="PANTHER" id="PTHR38113:SF2">
    <property type="entry name" value="DUF2293 DOMAIN-CONTAINING PROTEIN"/>
    <property type="match status" value="1"/>
</dbReference>
<reference evidence="2" key="1">
    <citation type="submission" date="2021-03" db="EMBL/GenBank/DDBJ databases">
        <title>Streptomyces poriferae sp. nov., a novel marine sponge-derived Actinobacteria species with anti-MRSA activity.</title>
        <authorList>
            <person name="Sandoval-Powers M."/>
            <person name="Kralova S."/>
            <person name="Nguyen G.-S."/>
            <person name="Fawwal D."/>
            <person name="Degnes K."/>
            <person name="Klinkenberg G."/>
            <person name="Sletta H."/>
            <person name="Wentzel A."/>
            <person name="Liles M.R."/>
        </authorList>
    </citation>
    <scope>NUCLEOTIDE SEQUENCE</scope>
    <source>
        <strain evidence="2">DSM 41794</strain>
    </source>
</reference>
<dbReference type="RefSeq" id="WP_206962434.1">
    <property type="nucleotide sequence ID" value="NZ_BAAAJJ010000009.1"/>
</dbReference>
<name>A0A939F7H0_9ACTN</name>
<proteinExistence type="predicted"/>